<evidence type="ECO:0000313" key="3">
    <source>
        <dbReference type="Proteomes" id="UP000663828"/>
    </source>
</evidence>
<dbReference type="InterPro" id="IPR015797">
    <property type="entry name" value="NUDIX_hydrolase-like_dom_sf"/>
</dbReference>
<evidence type="ECO:0000313" key="1">
    <source>
        <dbReference type="EMBL" id="CAF0749335.1"/>
    </source>
</evidence>
<dbReference type="PANTHER" id="PTHR13030">
    <property type="entry name" value="NUDIX HYDROLASE"/>
    <property type="match status" value="1"/>
</dbReference>
<reference evidence="2" key="1">
    <citation type="submission" date="2021-02" db="EMBL/GenBank/DDBJ databases">
        <authorList>
            <person name="Nowell W R."/>
        </authorList>
    </citation>
    <scope>NUCLEOTIDE SEQUENCE</scope>
</reference>
<evidence type="ECO:0000313" key="4">
    <source>
        <dbReference type="Proteomes" id="UP000663852"/>
    </source>
</evidence>
<dbReference type="EMBL" id="CAJNOR010000009">
    <property type="protein sequence ID" value="CAF0749335.1"/>
    <property type="molecule type" value="Genomic_DNA"/>
</dbReference>
<dbReference type="AlphaFoldDB" id="A0A813SV44"/>
<dbReference type="Pfam" id="PF25969">
    <property type="entry name" value="NUDT9_N"/>
    <property type="match status" value="1"/>
</dbReference>
<proteinExistence type="predicted"/>
<protein>
    <submittedName>
        <fullName evidence="2">Uncharacterized protein</fullName>
    </submittedName>
</protein>
<dbReference type="Gene3D" id="3.90.79.10">
    <property type="entry name" value="Nucleoside Triphosphate Pyrophosphohydrolase"/>
    <property type="match status" value="1"/>
</dbReference>
<dbReference type="OrthoDB" id="9983120at2759"/>
<gene>
    <name evidence="2" type="ORF">EDS130_LOCUS4862</name>
    <name evidence="1" type="ORF">XAT740_LOCUS331</name>
</gene>
<comment type="caution">
    <text evidence="2">The sequence shown here is derived from an EMBL/GenBank/DDBJ whole genome shotgun (WGS) entry which is preliminary data.</text>
</comment>
<evidence type="ECO:0000313" key="2">
    <source>
        <dbReference type="EMBL" id="CAF0801149.1"/>
    </source>
</evidence>
<dbReference type="SUPFAM" id="SSF55811">
    <property type="entry name" value="Nudix"/>
    <property type="match status" value="1"/>
</dbReference>
<dbReference type="EMBL" id="CAJNOJ010000013">
    <property type="protein sequence ID" value="CAF0801149.1"/>
    <property type="molecule type" value="Genomic_DNA"/>
</dbReference>
<keyword evidence="3" id="KW-1185">Reference proteome</keyword>
<accession>A0A813SV44</accession>
<dbReference type="GO" id="GO:0047631">
    <property type="term" value="F:ADP-ribose diphosphatase activity"/>
    <property type="evidence" value="ECO:0007669"/>
    <property type="project" value="InterPro"/>
</dbReference>
<dbReference type="PANTHER" id="PTHR13030:SF8">
    <property type="entry name" value="ADP-RIBOSE PYROPHOSPHATASE, MITOCHONDRIAL"/>
    <property type="match status" value="1"/>
</dbReference>
<name>A0A813SV44_ADIRI</name>
<organism evidence="2 4">
    <name type="scientific">Adineta ricciae</name>
    <name type="common">Rotifer</name>
    <dbReference type="NCBI Taxonomy" id="249248"/>
    <lineage>
        <taxon>Eukaryota</taxon>
        <taxon>Metazoa</taxon>
        <taxon>Spiralia</taxon>
        <taxon>Gnathifera</taxon>
        <taxon>Rotifera</taxon>
        <taxon>Eurotatoria</taxon>
        <taxon>Bdelloidea</taxon>
        <taxon>Adinetida</taxon>
        <taxon>Adinetidae</taxon>
        <taxon>Adineta</taxon>
    </lineage>
</organism>
<dbReference type="InterPro" id="IPR039989">
    <property type="entry name" value="NUDT9"/>
</dbReference>
<dbReference type="Proteomes" id="UP000663852">
    <property type="component" value="Unassembled WGS sequence"/>
</dbReference>
<dbReference type="Proteomes" id="UP000663828">
    <property type="component" value="Unassembled WGS sequence"/>
</dbReference>
<sequence>MTLTTNGSAKQIDAQASISNSTIQLKFSESFLQLLATTYDSNSNTYPSYSSRKRCASTISEKTICNENRSTNKRQRTLFESIPVRGCDLSTNGVQQQNSKITFQLLLFLFNAMLGIMPQRSVSIPNATDNNFEWLKDFMRQSLDTIRDAVVQACITAISSQSMRQGHSRISTRDINVNNHLMHFNHNDHEYYIPSTARDNNNFVSVQKITDNEDNRKVRIHHRARSNPYPMYRSLMRTPVSDIQVPWSFQWPDYRPLIFTAQEVRRNSSADPDLLNPSLVASLRFNTVDGVIDRRSVYQYYQTDAQSGLPLNPVGRTGIQGRGILLRWGPNVYQYIMICRWKRDVHGRLLVHPTSGKNLLEILLEIQGDDYETTDLILTGGLRVFGSHLPPQLQDRLGRFLIHADMIRNRPTNMASSFYSLNQLFQHEPVPWKGAYLDDARNTDNAWIELAIGYVLDDDENHRLTSCIPSLREEQLRHLLRPRFVWKDVQNTSDVGPRTHSRLIRNLAQKLDAHF</sequence>